<proteinExistence type="inferred from homology"/>
<dbReference type="Proteomes" id="UP001305779">
    <property type="component" value="Unassembled WGS sequence"/>
</dbReference>
<evidence type="ECO:0000256" key="2">
    <source>
        <dbReference type="ARBA" id="ARBA00022692"/>
    </source>
</evidence>
<evidence type="ECO:0000256" key="6">
    <source>
        <dbReference type="SAM" id="MobiDB-lite"/>
    </source>
</evidence>
<evidence type="ECO:0000256" key="4">
    <source>
        <dbReference type="ARBA" id="ARBA00023136"/>
    </source>
</evidence>
<keyword evidence="2 7" id="KW-0812">Transmembrane</keyword>
<feature type="transmembrane region" description="Helical" evidence="7">
    <location>
        <begin position="117"/>
        <end position="135"/>
    </location>
</feature>
<accession>A0ABR0EAZ3</accession>
<evidence type="ECO:0000256" key="1">
    <source>
        <dbReference type="ARBA" id="ARBA00004141"/>
    </source>
</evidence>
<protein>
    <recommendedName>
        <fullName evidence="8">Rhodopsin domain-containing protein</fullName>
    </recommendedName>
</protein>
<comment type="similarity">
    <text evidence="5">Belongs to the SAT4 family.</text>
</comment>
<feature type="region of interest" description="Disordered" evidence="6">
    <location>
        <begin position="1"/>
        <end position="23"/>
    </location>
</feature>
<feature type="region of interest" description="Disordered" evidence="6">
    <location>
        <begin position="283"/>
        <end position="323"/>
    </location>
</feature>
<evidence type="ECO:0000256" key="3">
    <source>
        <dbReference type="ARBA" id="ARBA00022989"/>
    </source>
</evidence>
<reference evidence="9 10" key="1">
    <citation type="journal article" date="2023" name="G3 (Bethesda)">
        <title>A chromosome-level genome assembly of Zasmidium syzygii isolated from banana leaves.</title>
        <authorList>
            <person name="van Westerhoven A.C."/>
            <person name="Mehrabi R."/>
            <person name="Talebi R."/>
            <person name="Steentjes M.B.F."/>
            <person name="Corcolon B."/>
            <person name="Chong P.A."/>
            <person name="Kema G.H.J."/>
            <person name="Seidl M.F."/>
        </authorList>
    </citation>
    <scope>NUCLEOTIDE SEQUENCE [LARGE SCALE GENOMIC DNA]</scope>
    <source>
        <strain evidence="9 10">P124</strain>
    </source>
</reference>
<name>A0ABR0EAZ3_ZASCE</name>
<dbReference type="EMBL" id="JAXOVC010000007">
    <property type="protein sequence ID" value="KAK4498652.1"/>
    <property type="molecule type" value="Genomic_DNA"/>
</dbReference>
<comment type="subcellular location">
    <subcellularLocation>
        <location evidence="1">Membrane</location>
        <topology evidence="1">Multi-pass membrane protein</topology>
    </subcellularLocation>
</comment>
<dbReference type="PANTHER" id="PTHR33048:SF124">
    <property type="entry name" value="INTEGRAL MEMBRANE PROTEIN"/>
    <property type="match status" value="1"/>
</dbReference>
<feature type="region of interest" description="Disordered" evidence="6">
    <location>
        <begin position="210"/>
        <end position="239"/>
    </location>
</feature>
<evidence type="ECO:0000256" key="5">
    <source>
        <dbReference type="ARBA" id="ARBA00038359"/>
    </source>
</evidence>
<evidence type="ECO:0000259" key="8">
    <source>
        <dbReference type="Pfam" id="PF20684"/>
    </source>
</evidence>
<keyword evidence="4 7" id="KW-0472">Membrane</keyword>
<keyword evidence="10" id="KW-1185">Reference proteome</keyword>
<sequence length="323" mass="35673">MPPLDPHLMPAAKPPPGFTSNLGGDKMTKDTDSSIAIAIVGMLISTGFLVIRIYTKAVLAKLFGVDDVLLIIAWMLSMVVQISIVYYMAHAIIGAHIWDLSVAEFQRLARITAVDSVVYLVVMALCKFSILLFYLRLSREKWFTYSIYATMAEDRPWSDLCDRIMYYGHKYSPPLLDASASQSNGHELATGLPIMRLFLKHVAPRLIGETSVHQSGSRRSRQKQDTIGSSELSNLEKSKRSYARMTDTAIIGHSPTGSETGIIGPSGKNESTVVTVERREYAHDSLTPQEPPAAPTPYSHLSMGAEIFPTPPLDRRDSAMKTV</sequence>
<comment type="caution">
    <text evidence="9">The sequence shown here is derived from an EMBL/GenBank/DDBJ whole genome shotgun (WGS) entry which is preliminary data.</text>
</comment>
<dbReference type="Pfam" id="PF20684">
    <property type="entry name" value="Fung_rhodopsin"/>
    <property type="match status" value="1"/>
</dbReference>
<organism evidence="9 10">
    <name type="scientific">Zasmidium cellare</name>
    <name type="common">Wine cellar mold</name>
    <name type="synonym">Racodium cellare</name>
    <dbReference type="NCBI Taxonomy" id="395010"/>
    <lineage>
        <taxon>Eukaryota</taxon>
        <taxon>Fungi</taxon>
        <taxon>Dikarya</taxon>
        <taxon>Ascomycota</taxon>
        <taxon>Pezizomycotina</taxon>
        <taxon>Dothideomycetes</taxon>
        <taxon>Dothideomycetidae</taxon>
        <taxon>Mycosphaerellales</taxon>
        <taxon>Mycosphaerellaceae</taxon>
        <taxon>Zasmidium</taxon>
    </lineage>
</organism>
<feature type="transmembrane region" description="Helical" evidence="7">
    <location>
        <begin position="35"/>
        <end position="55"/>
    </location>
</feature>
<feature type="transmembrane region" description="Helical" evidence="7">
    <location>
        <begin position="67"/>
        <end position="97"/>
    </location>
</feature>
<dbReference type="PANTHER" id="PTHR33048">
    <property type="entry name" value="PTH11-LIKE INTEGRAL MEMBRANE PROTEIN (AFU_ORTHOLOGUE AFUA_5G11245)"/>
    <property type="match status" value="1"/>
</dbReference>
<evidence type="ECO:0000313" key="10">
    <source>
        <dbReference type="Proteomes" id="UP001305779"/>
    </source>
</evidence>
<feature type="domain" description="Rhodopsin" evidence="8">
    <location>
        <begin position="51"/>
        <end position="152"/>
    </location>
</feature>
<gene>
    <name evidence="9" type="ORF">PRZ48_009162</name>
</gene>
<dbReference type="InterPro" id="IPR049326">
    <property type="entry name" value="Rhodopsin_dom_fungi"/>
</dbReference>
<keyword evidence="3 7" id="KW-1133">Transmembrane helix</keyword>
<evidence type="ECO:0000256" key="7">
    <source>
        <dbReference type="SAM" id="Phobius"/>
    </source>
</evidence>
<evidence type="ECO:0000313" key="9">
    <source>
        <dbReference type="EMBL" id="KAK4498652.1"/>
    </source>
</evidence>
<feature type="compositionally biased region" description="Basic and acidic residues" evidence="6">
    <location>
        <begin position="313"/>
        <end position="323"/>
    </location>
</feature>
<dbReference type="InterPro" id="IPR052337">
    <property type="entry name" value="SAT4-like"/>
</dbReference>